<gene>
    <name evidence="1" type="ORF">N326_04868</name>
</gene>
<dbReference type="Proteomes" id="UP000054232">
    <property type="component" value="Unassembled WGS sequence"/>
</dbReference>
<feature type="non-terminal residue" evidence="1">
    <location>
        <position position="116"/>
    </location>
</feature>
<protein>
    <submittedName>
        <fullName evidence="1">Uncharacterized protein</fullName>
    </submittedName>
</protein>
<sequence>RRAGGNAALLPRDISAAHGAHALKSRHLRSDVFVVETLDAIVEVVHFHLFHFTLGRGLLATAGSWQTLVERGCTCDWHFWPAVVLGETWPWDRGGLALERSSVTELGSREGCRVER</sequence>
<accession>A0A093J5H3</accession>
<evidence type="ECO:0000313" key="1">
    <source>
        <dbReference type="EMBL" id="KFW09183.1"/>
    </source>
</evidence>
<reference evidence="1 2" key="1">
    <citation type="submission" date="2014-04" db="EMBL/GenBank/DDBJ databases">
        <title>Genome evolution of avian class.</title>
        <authorList>
            <person name="Zhang G."/>
            <person name="Li C."/>
        </authorList>
    </citation>
    <scope>NUCLEOTIDE SEQUENCE [LARGE SCALE GENOMIC DNA]</scope>
    <source>
        <strain evidence="1">BGI_N326</strain>
    </source>
</reference>
<organism evidence="1 2">
    <name type="scientific">Eurypyga helias</name>
    <name type="common">Sunbittern</name>
    <name type="synonym">Ardea helias</name>
    <dbReference type="NCBI Taxonomy" id="54383"/>
    <lineage>
        <taxon>Eukaryota</taxon>
        <taxon>Metazoa</taxon>
        <taxon>Chordata</taxon>
        <taxon>Craniata</taxon>
        <taxon>Vertebrata</taxon>
        <taxon>Euteleostomi</taxon>
        <taxon>Archelosauria</taxon>
        <taxon>Archosauria</taxon>
        <taxon>Dinosauria</taxon>
        <taxon>Saurischia</taxon>
        <taxon>Theropoda</taxon>
        <taxon>Coelurosauria</taxon>
        <taxon>Aves</taxon>
        <taxon>Neognathae</taxon>
        <taxon>Neoaves</taxon>
        <taxon>Phaethontimorphae</taxon>
        <taxon>Eurypygiformes</taxon>
        <taxon>Eurypygidae</taxon>
        <taxon>Eurypyga</taxon>
    </lineage>
</organism>
<name>A0A093J5H3_EURHL</name>
<keyword evidence="2" id="KW-1185">Reference proteome</keyword>
<dbReference type="EMBL" id="KK573864">
    <property type="protein sequence ID" value="KFW09183.1"/>
    <property type="molecule type" value="Genomic_DNA"/>
</dbReference>
<evidence type="ECO:0000313" key="2">
    <source>
        <dbReference type="Proteomes" id="UP000054232"/>
    </source>
</evidence>
<dbReference type="AlphaFoldDB" id="A0A093J5H3"/>
<proteinExistence type="predicted"/>
<feature type="non-terminal residue" evidence="1">
    <location>
        <position position="1"/>
    </location>
</feature>